<organism evidence="2 3">
    <name type="scientific">Trema orientale</name>
    <name type="common">Charcoal tree</name>
    <name type="synonym">Celtis orientalis</name>
    <dbReference type="NCBI Taxonomy" id="63057"/>
    <lineage>
        <taxon>Eukaryota</taxon>
        <taxon>Viridiplantae</taxon>
        <taxon>Streptophyta</taxon>
        <taxon>Embryophyta</taxon>
        <taxon>Tracheophyta</taxon>
        <taxon>Spermatophyta</taxon>
        <taxon>Magnoliopsida</taxon>
        <taxon>eudicotyledons</taxon>
        <taxon>Gunneridae</taxon>
        <taxon>Pentapetalae</taxon>
        <taxon>rosids</taxon>
        <taxon>fabids</taxon>
        <taxon>Rosales</taxon>
        <taxon>Cannabaceae</taxon>
        <taxon>Trema</taxon>
    </lineage>
</organism>
<reference evidence="3" key="1">
    <citation type="submission" date="2016-06" db="EMBL/GenBank/DDBJ databases">
        <title>Parallel loss of symbiosis genes in relatives of nitrogen-fixing non-legume Parasponia.</title>
        <authorList>
            <person name="Van Velzen R."/>
            <person name="Holmer R."/>
            <person name="Bu F."/>
            <person name="Rutten L."/>
            <person name="Van Zeijl A."/>
            <person name="Liu W."/>
            <person name="Santuari L."/>
            <person name="Cao Q."/>
            <person name="Sharma T."/>
            <person name="Shen D."/>
            <person name="Roswanjaya Y."/>
            <person name="Wardhani T."/>
            <person name="Kalhor M.S."/>
            <person name="Jansen J."/>
            <person name="Van den Hoogen J."/>
            <person name="Gungor B."/>
            <person name="Hartog M."/>
            <person name="Hontelez J."/>
            <person name="Verver J."/>
            <person name="Yang W.-C."/>
            <person name="Schijlen E."/>
            <person name="Repin R."/>
            <person name="Schilthuizen M."/>
            <person name="Schranz E."/>
            <person name="Heidstra R."/>
            <person name="Miyata K."/>
            <person name="Fedorova E."/>
            <person name="Kohlen W."/>
            <person name="Bisseling T."/>
            <person name="Smit S."/>
            <person name="Geurts R."/>
        </authorList>
    </citation>
    <scope>NUCLEOTIDE SEQUENCE [LARGE SCALE GENOMIC DNA]</scope>
    <source>
        <strain evidence="3">cv. RG33-2</strain>
    </source>
</reference>
<evidence type="ECO:0000313" key="3">
    <source>
        <dbReference type="Proteomes" id="UP000237000"/>
    </source>
</evidence>
<protein>
    <submittedName>
        <fullName evidence="2">Uncharacterized protein</fullName>
    </submittedName>
</protein>
<dbReference type="PANTHER" id="PTHR31390:SF2">
    <property type="entry name" value="EXPRESSED PROTEIN"/>
    <property type="match status" value="1"/>
</dbReference>
<dbReference type="STRING" id="63057.A0A2P5FAM5"/>
<evidence type="ECO:0000256" key="1">
    <source>
        <dbReference type="SAM" id="MobiDB-lite"/>
    </source>
</evidence>
<dbReference type="PANTHER" id="PTHR31390">
    <property type="entry name" value="EXPRESSED PROTEIN"/>
    <property type="match status" value="1"/>
</dbReference>
<feature type="region of interest" description="Disordered" evidence="1">
    <location>
        <begin position="1"/>
        <end position="31"/>
    </location>
</feature>
<evidence type="ECO:0000313" key="2">
    <source>
        <dbReference type="EMBL" id="PON94839.1"/>
    </source>
</evidence>
<dbReference type="OrthoDB" id="767438at2759"/>
<keyword evidence="3" id="KW-1185">Reference proteome</keyword>
<proteinExistence type="predicted"/>
<dbReference type="Proteomes" id="UP000237000">
    <property type="component" value="Unassembled WGS sequence"/>
</dbReference>
<dbReference type="EMBL" id="JXTC01000048">
    <property type="protein sequence ID" value="PON94839.1"/>
    <property type="molecule type" value="Genomic_DNA"/>
</dbReference>
<name>A0A2P5FAM5_TREOI</name>
<dbReference type="AlphaFoldDB" id="A0A2P5FAM5"/>
<sequence>MANKFMKAQKNGRGNEDSLNSLSKDKELSGEDKYRSKSERLIRWVNPEQALIVSVKHSQIGKSGGKHPFFKSTHGLDSMIPKRMISLDEKYLRRCLELIHFRASRTARCNVSVNVSSAKMGFLSESLSSEIRSGSTFDSAGLVFECPRVAGTGNVVISQTGQWILGAIMGSKSMINILKSPLFHQYGGLDGSANLRSINSNDVNGSVCYDFMESPSAVSLSSSLNLDKGTPVRERYKNRSDTIHKTLVSTPSTSSACSYQTSSSASSSIYQGMLQCTWKDGNPHFVFSMDDQKDVYIANLWKVESKGDKALDYIYLLHSGKGGQKDHEICDSQSHLVGKMKVSSSFTLHPNNSKIMETEFVLYGGNEHYITELQTPSHNLRKSKGFSKKVAEVFRTSNSSKQKAMSKHSGPCAILEDCTVESSPDAGDNLEATGGPTMLEDLPPTNFELAAIIVKDHIPISQKEETGGWGLKFLKKVGVKQTTKSVEAPLPFERYRNNGDCSTSVDILIPAGLHGGPRTRNGGPSSLTERWRSGGHCDCGGWDMGCPLKILKPGSSKDDILPHLQGECKSFDLIEQGSQHSAPTLRIVNVQDDLYFIHYQRTLSILQSFSIAVAIIHTRSPTLRPKDVHELKYQDQG</sequence>
<gene>
    <name evidence="2" type="ORF">TorRG33x02_093520</name>
</gene>
<dbReference type="Pfam" id="PF12043">
    <property type="entry name" value="DUF3527"/>
    <property type="match status" value="1"/>
</dbReference>
<accession>A0A2P5FAM5</accession>
<dbReference type="InParanoid" id="A0A2P5FAM5"/>
<comment type="caution">
    <text evidence="2">The sequence shown here is derived from an EMBL/GenBank/DDBJ whole genome shotgun (WGS) entry which is preliminary data.</text>
</comment>
<dbReference type="FunCoup" id="A0A2P5FAM5">
    <property type="interactions" value="1275"/>
</dbReference>
<dbReference type="InterPro" id="IPR021916">
    <property type="entry name" value="DUF3527"/>
</dbReference>